<evidence type="ECO:0000313" key="2">
    <source>
        <dbReference type="EMBL" id="MBU3867167.1"/>
    </source>
</evidence>
<dbReference type="EMBL" id="JAHLEM010000284">
    <property type="protein sequence ID" value="MBU3867167.1"/>
    <property type="molecule type" value="Genomic_DNA"/>
</dbReference>
<accession>A0ABS6CJS9</accession>
<keyword evidence="1" id="KW-0472">Membrane</keyword>
<feature type="transmembrane region" description="Helical" evidence="1">
    <location>
        <begin position="69"/>
        <end position="91"/>
    </location>
</feature>
<proteinExistence type="predicted"/>
<feature type="transmembrane region" description="Helical" evidence="1">
    <location>
        <begin position="33"/>
        <end position="57"/>
    </location>
</feature>
<keyword evidence="3" id="KW-1185">Reference proteome</keyword>
<evidence type="ECO:0000256" key="1">
    <source>
        <dbReference type="SAM" id="Phobius"/>
    </source>
</evidence>
<keyword evidence="1" id="KW-0812">Transmembrane</keyword>
<organism evidence="2 3">
    <name type="scientific">Streptomyces niphimycinicus</name>
    <dbReference type="NCBI Taxonomy" id="2842201"/>
    <lineage>
        <taxon>Bacteria</taxon>
        <taxon>Bacillati</taxon>
        <taxon>Actinomycetota</taxon>
        <taxon>Actinomycetes</taxon>
        <taxon>Kitasatosporales</taxon>
        <taxon>Streptomycetaceae</taxon>
        <taxon>Streptomyces</taxon>
    </lineage>
</organism>
<sequence length="98" mass="9810">MTLRVRGGLGYSPLLTRTLATVRQQDAADASGVPVTVAQLGLLIGVVVFGAVFLGAADGTVPSAGSSADALWVTCVALAGAALCGVLMSLVRRVGNLR</sequence>
<reference evidence="2 3" key="1">
    <citation type="submission" date="2021-06" db="EMBL/GenBank/DDBJ databases">
        <authorList>
            <person name="Pan X."/>
        </authorList>
    </citation>
    <scope>NUCLEOTIDE SEQUENCE [LARGE SCALE GENOMIC DNA]</scope>
    <source>
        <strain evidence="2 3">4503</strain>
    </source>
</reference>
<evidence type="ECO:0000313" key="3">
    <source>
        <dbReference type="Proteomes" id="UP000720508"/>
    </source>
</evidence>
<protein>
    <submittedName>
        <fullName evidence="2">Uncharacterized protein</fullName>
    </submittedName>
</protein>
<gene>
    <name evidence="2" type="ORF">KN815_24845</name>
</gene>
<dbReference type="RefSeq" id="WP_216344147.1">
    <property type="nucleotide sequence ID" value="NZ_JAHLEM010000284.1"/>
</dbReference>
<comment type="caution">
    <text evidence="2">The sequence shown here is derived from an EMBL/GenBank/DDBJ whole genome shotgun (WGS) entry which is preliminary data.</text>
</comment>
<dbReference type="Proteomes" id="UP000720508">
    <property type="component" value="Unassembled WGS sequence"/>
</dbReference>
<keyword evidence="1" id="KW-1133">Transmembrane helix</keyword>
<name>A0ABS6CJS9_9ACTN</name>